<evidence type="ECO:0000313" key="10">
    <source>
        <dbReference type="EMBL" id="OWQ98330.1"/>
    </source>
</evidence>
<keyword evidence="3" id="KW-0227">DNA damage</keyword>
<dbReference type="RefSeq" id="WP_088472104.1">
    <property type="nucleotide sequence ID" value="NZ_NISJ01000003.1"/>
</dbReference>
<comment type="caution">
    <text evidence="10">The sequence shown here is derived from an EMBL/GenBank/DDBJ whole genome shotgun (WGS) entry which is preliminary data.</text>
</comment>
<dbReference type="Pfam" id="PF00817">
    <property type="entry name" value="IMS"/>
    <property type="match status" value="1"/>
</dbReference>
<evidence type="ECO:0000256" key="1">
    <source>
        <dbReference type="ARBA" id="ARBA00011245"/>
    </source>
</evidence>
<evidence type="ECO:0000259" key="8">
    <source>
        <dbReference type="Pfam" id="PF11799"/>
    </source>
</evidence>
<dbReference type="InterPro" id="IPR045443">
    <property type="entry name" value="DUF6504"/>
</dbReference>
<evidence type="ECO:0000256" key="5">
    <source>
        <dbReference type="ARBA" id="ARBA00049244"/>
    </source>
</evidence>
<dbReference type="Pfam" id="PF11799">
    <property type="entry name" value="IMS_C"/>
    <property type="match status" value="1"/>
</dbReference>
<evidence type="ECO:0000256" key="2">
    <source>
        <dbReference type="ARBA" id="ARBA00012417"/>
    </source>
</evidence>
<reference evidence="10 11" key="1">
    <citation type="journal article" date="2002" name="Int. J. Syst. Evol. Microbiol.">
        <title>Sphingopyxis witflariensis sp. nov., isolated from activated sludge.</title>
        <authorList>
            <person name="Kampfer P."/>
            <person name="Witzenberger R."/>
            <person name="Denner E.B."/>
            <person name="Busse H.J."/>
            <person name="Neef A."/>
        </authorList>
    </citation>
    <scope>NUCLEOTIDE SEQUENCE [LARGE SCALE GENOMIC DNA]</scope>
    <source>
        <strain evidence="10 11">DSM 14551</strain>
    </source>
</reference>
<dbReference type="AlphaFoldDB" id="A0A246JYY6"/>
<dbReference type="EMBL" id="NISJ01000003">
    <property type="protein sequence ID" value="OWQ98330.1"/>
    <property type="molecule type" value="Genomic_DNA"/>
</dbReference>
<dbReference type="GO" id="GO:0006281">
    <property type="term" value="P:DNA repair"/>
    <property type="evidence" value="ECO:0007669"/>
    <property type="project" value="InterPro"/>
</dbReference>
<evidence type="ECO:0000256" key="3">
    <source>
        <dbReference type="ARBA" id="ARBA00022763"/>
    </source>
</evidence>
<dbReference type="OrthoDB" id="9788640at2"/>
<dbReference type="Pfam" id="PF20114">
    <property type="entry name" value="DUF6504"/>
    <property type="match status" value="1"/>
</dbReference>
<keyword evidence="11" id="KW-1185">Reference proteome</keyword>
<comment type="catalytic activity">
    <reaction evidence="5">
        <text>DNA(n) + a 2'-deoxyribonucleoside 5'-triphosphate = DNA(n+1) + diphosphate</text>
        <dbReference type="Rhea" id="RHEA:22508"/>
        <dbReference type="Rhea" id="RHEA-COMP:17339"/>
        <dbReference type="Rhea" id="RHEA-COMP:17340"/>
        <dbReference type="ChEBI" id="CHEBI:33019"/>
        <dbReference type="ChEBI" id="CHEBI:61560"/>
        <dbReference type="ChEBI" id="CHEBI:173112"/>
        <dbReference type="EC" id="2.7.7.7"/>
    </reaction>
</comment>
<accession>A0A246JYY6</accession>
<gene>
    <name evidence="10" type="ORF">CDQ91_07435</name>
</gene>
<evidence type="ECO:0000259" key="7">
    <source>
        <dbReference type="Pfam" id="PF00817"/>
    </source>
</evidence>
<feature type="domain" description="DUF6504" evidence="9">
    <location>
        <begin position="530"/>
        <end position="601"/>
    </location>
</feature>
<dbReference type="InterPro" id="IPR043502">
    <property type="entry name" value="DNA/RNA_pol_sf"/>
</dbReference>
<dbReference type="InterPro" id="IPR001126">
    <property type="entry name" value="UmuC"/>
</dbReference>
<protein>
    <recommendedName>
        <fullName evidence="2">DNA-directed DNA polymerase</fullName>
        <ecNumber evidence="2">2.7.7.7</ecNumber>
    </recommendedName>
</protein>
<comment type="function">
    <text evidence="4">Poorly processive, error-prone DNA polymerase involved in untargeted mutagenesis. Copies undamaged DNA at stalled replication forks, which arise in vivo from mismatched or misaligned primer ends. These misaligned primers can be extended by PolIV. Exhibits no 3'-5' exonuclease (proofreading) activity. May be involved in translesional synthesis, in conjunction with the beta clamp from PolIII.</text>
</comment>
<comment type="subunit">
    <text evidence="1">Monomer.</text>
</comment>
<dbReference type="PANTHER" id="PTHR35369">
    <property type="entry name" value="BLR3025 PROTEIN-RELATED"/>
    <property type="match status" value="1"/>
</dbReference>
<proteinExistence type="predicted"/>
<dbReference type="PANTHER" id="PTHR35369:SF2">
    <property type="entry name" value="BLR3025 PROTEIN"/>
    <property type="match status" value="1"/>
</dbReference>
<feature type="domain" description="UmuC" evidence="7">
    <location>
        <begin position="133"/>
        <end position="253"/>
    </location>
</feature>
<evidence type="ECO:0000256" key="6">
    <source>
        <dbReference type="SAM" id="MobiDB-lite"/>
    </source>
</evidence>
<dbReference type="InterPro" id="IPR017961">
    <property type="entry name" value="DNA_pol_Y-fam_little_finger"/>
</dbReference>
<organism evidence="10 11">
    <name type="scientific">Sphingopyxis witflariensis</name>
    <dbReference type="NCBI Taxonomy" id="173675"/>
    <lineage>
        <taxon>Bacteria</taxon>
        <taxon>Pseudomonadati</taxon>
        <taxon>Pseudomonadota</taxon>
        <taxon>Alphaproteobacteria</taxon>
        <taxon>Sphingomonadales</taxon>
        <taxon>Sphingomonadaceae</taxon>
        <taxon>Sphingopyxis</taxon>
    </lineage>
</organism>
<name>A0A246JYY6_9SPHN</name>
<dbReference type="SUPFAM" id="SSF56672">
    <property type="entry name" value="DNA/RNA polymerases"/>
    <property type="match status" value="1"/>
</dbReference>
<feature type="region of interest" description="Disordered" evidence="6">
    <location>
        <begin position="20"/>
        <end position="48"/>
    </location>
</feature>
<sequence>MTRVASLFLPQLAIERLRRAAPISRSGTPPEPARLGPRLPEPVDDNPGACSVPRGGGWRPGARWARDTASAAPNRDLVDARPAHQQPTMRELGRRSEAAAPVFRLSRADDGCPSPGASIAPPPLPLWGARPTILVARTGQRDVVTAACPLALDLGLAPGMAAAHARALVTDLDVYEAAPEADRAWLDRLALHAVRHWTPTAAVSGSDGLWLDLTGTTHLFGGEARFAARLLSFVRRLGFTACVAIAGTPGAAHALARFGGAATLVLPEGREGEALAGLPLRALRLAPEALASAARFGIERIADLYPMPRGPLARRLGRGAVERLDQARGFLPEPIVPVVPFEMPCAERRLLEPIATAEAIEQVISDLVADLVADLRERGLGLRAAVLRCERVDAREQLVTVGTARATRDAKHLVRLFRLRIDRIEPGLGIEAMALAAPQVEPLGAEVIGTGFDSGPRAPDLAPLVDQLAGRAGEGALFRLEGRESDVPERAIGRTGPLAQPSGWPAWPRPIRMLARPEALSGVVALLPDHPPRRFAWRGRSYRVVAGDGPERIHGEWWRTTREMWAVRDYFRVEAETGERFWLFRRGDAIEDRTGDLSWYMHGVFG</sequence>
<evidence type="ECO:0000256" key="4">
    <source>
        <dbReference type="ARBA" id="ARBA00025589"/>
    </source>
</evidence>
<dbReference type="InterPro" id="IPR050356">
    <property type="entry name" value="SulA_CellDiv_inhibitor"/>
</dbReference>
<evidence type="ECO:0000313" key="11">
    <source>
        <dbReference type="Proteomes" id="UP000197097"/>
    </source>
</evidence>
<evidence type="ECO:0000259" key="9">
    <source>
        <dbReference type="Pfam" id="PF20114"/>
    </source>
</evidence>
<dbReference type="GO" id="GO:0003684">
    <property type="term" value="F:damaged DNA binding"/>
    <property type="evidence" value="ECO:0007669"/>
    <property type="project" value="InterPro"/>
</dbReference>
<feature type="domain" description="DNA polymerase Y-family little finger" evidence="8">
    <location>
        <begin position="345"/>
        <end position="435"/>
    </location>
</feature>
<dbReference type="EC" id="2.7.7.7" evidence="2"/>
<dbReference type="Proteomes" id="UP000197097">
    <property type="component" value="Unassembled WGS sequence"/>
</dbReference>
<dbReference type="CDD" id="cd03468">
    <property type="entry name" value="PolY_like"/>
    <property type="match status" value="1"/>
</dbReference>